<protein>
    <submittedName>
        <fullName evidence="2">Uncharacterized protein</fullName>
    </submittedName>
</protein>
<reference evidence="3" key="1">
    <citation type="journal article" date="2019" name="Int. J. Syst. Evol. Microbiol.">
        <title>The Global Catalogue of Microorganisms (GCM) 10K type strain sequencing project: providing services to taxonomists for standard genome sequencing and annotation.</title>
        <authorList>
            <consortium name="The Broad Institute Genomics Platform"/>
            <consortium name="The Broad Institute Genome Sequencing Center for Infectious Disease"/>
            <person name="Wu L."/>
            <person name="Ma J."/>
        </authorList>
    </citation>
    <scope>NUCLEOTIDE SEQUENCE [LARGE SCALE GENOMIC DNA]</scope>
    <source>
        <strain evidence="3">CGMCC 4.7178</strain>
    </source>
</reference>
<organism evidence="2 3">
    <name type="scientific">Streptomyces daqingensis</name>
    <dbReference type="NCBI Taxonomy" id="1472640"/>
    <lineage>
        <taxon>Bacteria</taxon>
        <taxon>Bacillati</taxon>
        <taxon>Actinomycetota</taxon>
        <taxon>Actinomycetes</taxon>
        <taxon>Kitasatosporales</taxon>
        <taxon>Streptomycetaceae</taxon>
        <taxon>Streptomyces</taxon>
    </lineage>
</organism>
<evidence type="ECO:0000313" key="3">
    <source>
        <dbReference type="Proteomes" id="UP000631535"/>
    </source>
</evidence>
<dbReference type="EMBL" id="BMMP01000016">
    <property type="protein sequence ID" value="GGO55335.1"/>
    <property type="molecule type" value="Genomic_DNA"/>
</dbReference>
<feature type="region of interest" description="Disordered" evidence="1">
    <location>
        <begin position="43"/>
        <end position="69"/>
    </location>
</feature>
<accession>A0ABQ2MN26</accession>
<evidence type="ECO:0000256" key="1">
    <source>
        <dbReference type="SAM" id="MobiDB-lite"/>
    </source>
</evidence>
<comment type="caution">
    <text evidence="2">The sequence shown here is derived from an EMBL/GenBank/DDBJ whole genome shotgun (WGS) entry which is preliminary data.</text>
</comment>
<name>A0ABQ2MN26_9ACTN</name>
<gene>
    <name evidence="2" type="ORF">GCM10012287_46400</name>
</gene>
<dbReference type="Proteomes" id="UP000631535">
    <property type="component" value="Unassembled WGS sequence"/>
</dbReference>
<evidence type="ECO:0000313" key="2">
    <source>
        <dbReference type="EMBL" id="GGO55335.1"/>
    </source>
</evidence>
<sequence>MVDAAGGLAAVLVDHPHDSAGALAAAGVVAVCGGAAGGESQECRCKGRGHDVSPVSWEGLEETPLPAGA</sequence>
<keyword evidence="3" id="KW-1185">Reference proteome</keyword>
<proteinExistence type="predicted"/>